<dbReference type="EMBL" id="QTQX01000022">
    <property type="protein sequence ID" value="RQT22135.1"/>
    <property type="molecule type" value="Genomic_DNA"/>
</dbReference>
<evidence type="ECO:0000313" key="2">
    <source>
        <dbReference type="Proteomes" id="UP000269271"/>
    </source>
</evidence>
<evidence type="ECO:0000313" key="1">
    <source>
        <dbReference type="EMBL" id="RQT22135.1"/>
    </source>
</evidence>
<accession>A0A3N8QEQ4</accession>
<comment type="caution">
    <text evidence="1">The sequence shown here is derived from an EMBL/GenBank/DDBJ whole genome shotgun (WGS) entry which is preliminary data.</text>
</comment>
<gene>
    <name evidence="1" type="ORF">DF037_28935</name>
</gene>
<name>A0A3N8QEQ4_9BURK</name>
<organism evidence="1 2">
    <name type="scientific">Burkholderia contaminans</name>
    <dbReference type="NCBI Taxonomy" id="488447"/>
    <lineage>
        <taxon>Bacteria</taxon>
        <taxon>Pseudomonadati</taxon>
        <taxon>Pseudomonadota</taxon>
        <taxon>Betaproteobacteria</taxon>
        <taxon>Burkholderiales</taxon>
        <taxon>Burkholderiaceae</taxon>
        <taxon>Burkholderia</taxon>
        <taxon>Burkholderia cepacia complex</taxon>
    </lineage>
</organism>
<sequence length="205" mass="22122">MIEVHRLHAGVSLEGPHYVIQLAPVSSAGTLDAPTVNISVLARPALTESDRNVRLEAYDVPHDFRLVDIVVDAHEMRCLRVAYERAPYFREGFTLLLEEGMAEQLAAYLPRIDLISLVATGVSDAIKPMLGRPLAPHELAVTADVVASTVLDQSTPAQAMAFAMGLGSECVFSETRGDHPDYATLGAVLRAPAVVAILQEAQRGR</sequence>
<proteinExistence type="predicted"/>
<protein>
    <submittedName>
        <fullName evidence="1">Uncharacterized protein</fullName>
    </submittedName>
</protein>
<dbReference type="AlphaFoldDB" id="A0A3N8QEQ4"/>
<dbReference type="Proteomes" id="UP000269271">
    <property type="component" value="Unassembled WGS sequence"/>
</dbReference>
<reference evidence="1 2" key="1">
    <citation type="submission" date="2018-08" db="EMBL/GenBank/DDBJ databases">
        <title>Comparative analysis of Burkholderia isolates from Puerto Rico.</title>
        <authorList>
            <person name="Hall C."/>
            <person name="Sahl J."/>
            <person name="Wagner D."/>
        </authorList>
    </citation>
    <scope>NUCLEOTIDE SEQUENCE [LARGE SCALE GENOMIC DNA]</scope>
    <source>
        <strain evidence="1 2">Bp9001</strain>
    </source>
</reference>
<dbReference type="RefSeq" id="WP_124619314.1">
    <property type="nucleotide sequence ID" value="NZ_QTQX01000022.1"/>
</dbReference>